<proteinExistence type="predicted"/>
<dbReference type="RefSeq" id="WP_260220805.1">
    <property type="nucleotide sequence ID" value="NZ_JAJAGO010000014.1"/>
</dbReference>
<sequence>MEAMMGDSELERVVRARLAGDEELRAAVSAYTGAGLSRVVVGVTDRRVLAIKSTYWSIRDKGLLWADPLDEVALADLPQEVRMKGAYTGNTYIRIRRADGSKLRLNPRSGFAGDHAGTRSSVERLYSLISGRF</sequence>
<accession>A0ABT2JZV2</accession>
<keyword evidence="2" id="KW-1185">Reference proteome</keyword>
<evidence type="ECO:0008006" key="3">
    <source>
        <dbReference type="Google" id="ProtNLM"/>
    </source>
</evidence>
<dbReference type="EMBL" id="JAJAGO010000014">
    <property type="protein sequence ID" value="MCT2593423.1"/>
    <property type="molecule type" value="Genomic_DNA"/>
</dbReference>
<reference evidence="1 2" key="1">
    <citation type="submission" date="2021-10" db="EMBL/GenBank/DDBJ databases">
        <title>Streptomyces gossypii sp. nov., isolated from soil collected from cotton field.</title>
        <authorList>
            <person name="Ge X."/>
            <person name="Chen X."/>
            <person name="Liu W."/>
        </authorList>
    </citation>
    <scope>NUCLEOTIDE SEQUENCE [LARGE SCALE GENOMIC DNA]</scope>
    <source>
        <strain evidence="1 2">N2-109</strain>
    </source>
</reference>
<dbReference type="Proteomes" id="UP001156389">
    <property type="component" value="Unassembled WGS sequence"/>
</dbReference>
<organism evidence="1 2">
    <name type="scientific">Streptomyces gossypii</name>
    <dbReference type="NCBI Taxonomy" id="2883101"/>
    <lineage>
        <taxon>Bacteria</taxon>
        <taxon>Bacillati</taxon>
        <taxon>Actinomycetota</taxon>
        <taxon>Actinomycetes</taxon>
        <taxon>Kitasatosporales</taxon>
        <taxon>Streptomycetaceae</taxon>
        <taxon>Streptomyces</taxon>
    </lineage>
</organism>
<gene>
    <name evidence="1" type="ORF">LHJ74_26540</name>
</gene>
<protein>
    <recommendedName>
        <fullName evidence="3">YokE-like PH domain-containing protein</fullName>
    </recommendedName>
</protein>
<name>A0ABT2JZV2_9ACTN</name>
<evidence type="ECO:0000313" key="1">
    <source>
        <dbReference type="EMBL" id="MCT2593423.1"/>
    </source>
</evidence>
<comment type="caution">
    <text evidence="1">The sequence shown here is derived from an EMBL/GenBank/DDBJ whole genome shotgun (WGS) entry which is preliminary data.</text>
</comment>
<evidence type="ECO:0000313" key="2">
    <source>
        <dbReference type="Proteomes" id="UP001156389"/>
    </source>
</evidence>